<evidence type="ECO:0000313" key="1">
    <source>
        <dbReference type="EMBL" id="DAG02374.1"/>
    </source>
</evidence>
<organism evidence="1">
    <name type="scientific">CrAss-like virus sp. ctXt06</name>
    <dbReference type="NCBI Taxonomy" id="2825837"/>
    <lineage>
        <taxon>Viruses</taxon>
        <taxon>Duplodnaviria</taxon>
        <taxon>Heunggongvirae</taxon>
        <taxon>Uroviricota</taxon>
        <taxon>Caudoviricetes</taxon>
        <taxon>Crassvirales</taxon>
    </lineage>
</organism>
<name>A0A8S5V6Q1_9CAUD</name>
<sequence>MRQLFVVKSGAVIAPKSSAAFDLTTVPAGSLGIFELDDLSKFVADAKLTKDFGIAYGRPNSQAVVLEVNIDSLIVTKVTKTAGTKFSANITIPTPVTGKDFTIELVKLDTTKHERREWTATTRCKSGDTATTVATRLQKELAAKVENQNVGVTISTATITATAKDYQPWELMAADDLYGTTVETTAKGSAPTCDKAYVQNLASEAAQNRGFNNTLADGASIYPGYPMDVDADDYTLYHLRFKNPRKYARTRDEAVWQEVTIAVPTANEAFITAIETALGLKASSQAGDV</sequence>
<dbReference type="EMBL" id="BK016209">
    <property type="protein sequence ID" value="DAG02374.1"/>
    <property type="molecule type" value="Genomic_DNA"/>
</dbReference>
<proteinExistence type="predicted"/>
<protein>
    <submittedName>
        <fullName evidence="1">Uncharacterized protein</fullName>
    </submittedName>
</protein>
<accession>A0A8S5V6Q1</accession>
<reference evidence="1" key="1">
    <citation type="journal article" date="2021" name="Proc. Natl. Acad. Sci. U.S.A.">
        <title>A Catalog of Tens of Thousands of Viruses from Human Metagenomes Reveals Hidden Associations with Chronic Diseases.</title>
        <authorList>
            <person name="Tisza M.J."/>
            <person name="Buck C.B."/>
        </authorList>
    </citation>
    <scope>NUCLEOTIDE SEQUENCE</scope>
    <source>
        <strain evidence="1">CtXt06</strain>
    </source>
</reference>